<keyword evidence="6 7" id="KW-0066">ATP synthesis</keyword>
<keyword evidence="2 7" id="KW-0813">Transport</keyword>
<dbReference type="Gene3D" id="1.10.520.20">
    <property type="entry name" value="N-terminal domain of the delta subunit of the F1F0-ATP synthase"/>
    <property type="match status" value="1"/>
</dbReference>
<dbReference type="SUPFAM" id="SSF47928">
    <property type="entry name" value="N-terminal domain of the delta subunit of the F1F0-ATP synthase"/>
    <property type="match status" value="1"/>
</dbReference>
<dbReference type="PRINTS" id="PR00125">
    <property type="entry name" value="ATPASEDELTA"/>
</dbReference>
<keyword evidence="7" id="KW-0139">CF(1)</keyword>
<evidence type="ECO:0000313" key="8">
    <source>
        <dbReference type="EMBL" id="RIX51014.1"/>
    </source>
</evidence>
<dbReference type="AlphaFoldDB" id="A0A3A1URY5"/>
<keyword evidence="3 7" id="KW-0375">Hydrogen ion transport</keyword>
<comment type="function">
    <text evidence="7">This protein is part of the stalk that links CF(0) to CF(1). It either transmits conformational changes from CF(0) to CF(1) or is implicated in proton conduction.</text>
</comment>
<keyword evidence="5 7" id="KW-0472">Membrane</keyword>
<keyword evidence="7" id="KW-1003">Cell membrane</keyword>
<dbReference type="InterPro" id="IPR026015">
    <property type="entry name" value="ATP_synth_OSCP/delta_N_sf"/>
</dbReference>
<comment type="similarity">
    <text evidence="7">Belongs to the ATPase delta chain family.</text>
</comment>
<dbReference type="InterPro" id="IPR000711">
    <property type="entry name" value="ATPase_OSCP/dsu"/>
</dbReference>
<name>A0A3A1URY5_9BACL</name>
<reference evidence="8 9" key="1">
    <citation type="submission" date="2018-09" db="EMBL/GenBank/DDBJ databases">
        <title>Paenibacillus aracenensis nov. sp. isolated from a cave in southern Spain.</title>
        <authorList>
            <person name="Jurado V."/>
            <person name="Gutierrez-Patricio S."/>
            <person name="Gonzalez-Pimentel J.L."/>
            <person name="Miller A.Z."/>
            <person name="Laiz L."/>
            <person name="Saiz-Jimenez C."/>
        </authorList>
    </citation>
    <scope>NUCLEOTIDE SEQUENCE [LARGE SCALE GENOMIC DNA]</scope>
    <source>
        <strain evidence="8 9">DSM 22867</strain>
    </source>
</reference>
<comment type="caution">
    <text evidence="8">The sequence shown here is derived from an EMBL/GenBank/DDBJ whole genome shotgun (WGS) entry which is preliminary data.</text>
</comment>
<evidence type="ECO:0000256" key="5">
    <source>
        <dbReference type="ARBA" id="ARBA00023136"/>
    </source>
</evidence>
<dbReference type="GO" id="GO:0046933">
    <property type="term" value="F:proton-transporting ATP synthase activity, rotational mechanism"/>
    <property type="evidence" value="ECO:0007669"/>
    <property type="project" value="UniProtKB-UniRule"/>
</dbReference>
<dbReference type="NCBIfam" id="TIGR01145">
    <property type="entry name" value="ATP_synt_delta"/>
    <property type="match status" value="1"/>
</dbReference>
<protein>
    <recommendedName>
        <fullName evidence="7">ATP synthase subunit delta</fullName>
    </recommendedName>
    <alternativeName>
        <fullName evidence="7">ATP synthase F(1) sector subunit delta</fullName>
    </alternativeName>
    <alternativeName>
        <fullName evidence="7">F-type ATPase subunit delta</fullName>
        <shortName evidence="7">F-ATPase subunit delta</shortName>
    </alternativeName>
</protein>
<accession>A0A3A1URY5</accession>
<dbReference type="RefSeq" id="WP_119601132.1">
    <property type="nucleotide sequence ID" value="NZ_QXQA01000012.1"/>
</dbReference>
<evidence type="ECO:0000256" key="6">
    <source>
        <dbReference type="ARBA" id="ARBA00023310"/>
    </source>
</evidence>
<keyword evidence="9" id="KW-1185">Reference proteome</keyword>
<evidence type="ECO:0000256" key="7">
    <source>
        <dbReference type="HAMAP-Rule" id="MF_01416"/>
    </source>
</evidence>
<evidence type="ECO:0000256" key="2">
    <source>
        <dbReference type="ARBA" id="ARBA00022448"/>
    </source>
</evidence>
<gene>
    <name evidence="7" type="primary">atpH</name>
    <name evidence="8" type="ORF">D3P08_18195</name>
</gene>
<dbReference type="EMBL" id="QXQA01000012">
    <property type="protein sequence ID" value="RIX51014.1"/>
    <property type="molecule type" value="Genomic_DNA"/>
</dbReference>
<dbReference type="PANTHER" id="PTHR11910">
    <property type="entry name" value="ATP SYNTHASE DELTA CHAIN"/>
    <property type="match status" value="1"/>
</dbReference>
<sequence length="182" mass="19298">MSRDTVVAKRYAKALFELASAAGTVAEVEAELKLIAEALKQDAEIEKFLSLPSVAPAAKVDVLKSAFGDKVSALVIDTLKVIISRGRQAIIGDVYESFTRIAGEALGQAHATVYTAQKLSDDELAGVVAQFGSITGKKIIAEQIVEPALLGGIQVRIGDRLYDGSLSGKLERLQKSLNSKAL</sequence>
<dbReference type="Pfam" id="PF00213">
    <property type="entry name" value="OSCP"/>
    <property type="match status" value="1"/>
</dbReference>
<organism evidence="8 9">
    <name type="scientific">Paenibacillus nanensis</name>
    <dbReference type="NCBI Taxonomy" id="393251"/>
    <lineage>
        <taxon>Bacteria</taxon>
        <taxon>Bacillati</taxon>
        <taxon>Bacillota</taxon>
        <taxon>Bacilli</taxon>
        <taxon>Bacillales</taxon>
        <taxon>Paenibacillaceae</taxon>
        <taxon>Paenibacillus</taxon>
    </lineage>
</organism>
<dbReference type="NCBIfam" id="NF004403">
    <property type="entry name" value="PRK05758.2-4"/>
    <property type="match status" value="1"/>
</dbReference>
<comment type="subcellular location">
    <subcellularLocation>
        <location evidence="7">Cell membrane</location>
        <topology evidence="7">Peripheral membrane protein</topology>
    </subcellularLocation>
    <subcellularLocation>
        <location evidence="1">Membrane</location>
    </subcellularLocation>
</comment>
<proteinExistence type="inferred from homology"/>
<evidence type="ECO:0000256" key="4">
    <source>
        <dbReference type="ARBA" id="ARBA00023065"/>
    </source>
</evidence>
<dbReference type="HAMAP" id="MF_01416">
    <property type="entry name" value="ATP_synth_delta_bact"/>
    <property type="match status" value="1"/>
</dbReference>
<dbReference type="Proteomes" id="UP000266482">
    <property type="component" value="Unassembled WGS sequence"/>
</dbReference>
<dbReference type="GO" id="GO:0005886">
    <property type="term" value="C:plasma membrane"/>
    <property type="evidence" value="ECO:0007669"/>
    <property type="project" value="UniProtKB-SubCell"/>
</dbReference>
<evidence type="ECO:0000256" key="1">
    <source>
        <dbReference type="ARBA" id="ARBA00004370"/>
    </source>
</evidence>
<evidence type="ECO:0000313" key="9">
    <source>
        <dbReference type="Proteomes" id="UP000266482"/>
    </source>
</evidence>
<keyword evidence="4 7" id="KW-0406">Ion transport</keyword>
<dbReference type="OrthoDB" id="9802471at2"/>
<evidence type="ECO:0000256" key="3">
    <source>
        <dbReference type="ARBA" id="ARBA00022781"/>
    </source>
</evidence>
<dbReference type="GO" id="GO:0045259">
    <property type="term" value="C:proton-transporting ATP synthase complex"/>
    <property type="evidence" value="ECO:0007669"/>
    <property type="project" value="UniProtKB-KW"/>
</dbReference>
<comment type="function">
    <text evidence="7">F(1)F(0) ATP synthase produces ATP from ADP in the presence of a proton or sodium gradient. F-type ATPases consist of two structural domains, F(1) containing the extramembraneous catalytic core and F(0) containing the membrane proton channel, linked together by a central stalk and a peripheral stalk. During catalysis, ATP synthesis in the catalytic domain of F(1) is coupled via a rotary mechanism of the central stalk subunits to proton translocation.</text>
</comment>